<gene>
    <name evidence="2" type="ORF">BS47DRAFT_1358799</name>
</gene>
<dbReference type="Proteomes" id="UP000886523">
    <property type="component" value="Unassembled WGS sequence"/>
</dbReference>
<proteinExistence type="predicted"/>
<feature type="compositionally biased region" description="Polar residues" evidence="1">
    <location>
        <begin position="72"/>
        <end position="87"/>
    </location>
</feature>
<organism evidence="2 3">
    <name type="scientific">Hydnum rufescens UP504</name>
    <dbReference type="NCBI Taxonomy" id="1448309"/>
    <lineage>
        <taxon>Eukaryota</taxon>
        <taxon>Fungi</taxon>
        <taxon>Dikarya</taxon>
        <taxon>Basidiomycota</taxon>
        <taxon>Agaricomycotina</taxon>
        <taxon>Agaricomycetes</taxon>
        <taxon>Cantharellales</taxon>
        <taxon>Hydnaceae</taxon>
        <taxon>Hydnum</taxon>
    </lineage>
</organism>
<evidence type="ECO:0000313" key="3">
    <source>
        <dbReference type="Proteomes" id="UP000886523"/>
    </source>
</evidence>
<feature type="compositionally biased region" description="Polar residues" evidence="1">
    <location>
        <begin position="34"/>
        <end position="43"/>
    </location>
</feature>
<evidence type="ECO:0000313" key="2">
    <source>
        <dbReference type="EMBL" id="KAF9518507.1"/>
    </source>
</evidence>
<protein>
    <submittedName>
        <fullName evidence="2">Uncharacterized protein</fullName>
    </submittedName>
</protein>
<accession>A0A9P6B6V9</accession>
<dbReference type="AlphaFoldDB" id="A0A9P6B6V9"/>
<keyword evidence="3" id="KW-1185">Reference proteome</keyword>
<feature type="region of interest" description="Disordered" evidence="1">
    <location>
        <begin position="32"/>
        <end position="105"/>
    </location>
</feature>
<comment type="caution">
    <text evidence="2">The sequence shown here is derived from an EMBL/GenBank/DDBJ whole genome shotgun (WGS) entry which is preliminary data.</text>
</comment>
<dbReference type="EMBL" id="MU128924">
    <property type="protein sequence ID" value="KAF9518507.1"/>
    <property type="molecule type" value="Genomic_DNA"/>
</dbReference>
<evidence type="ECO:0000256" key="1">
    <source>
        <dbReference type="SAM" id="MobiDB-lite"/>
    </source>
</evidence>
<sequence length="133" mass="14962">MTQDCRTPRQTTPAEVGMWQSQGDGCVVILRFPSQPTTPTDPQIKTRDPAKDPLENKDHTPTKVGVWYYKTPNWSSQNDNPQWQPATHPNDLPNSEVHKPCHGTTHPPLVLLIPHPPALVDSTTHPPVGVWYY</sequence>
<reference evidence="2" key="1">
    <citation type="journal article" date="2020" name="Nat. Commun.">
        <title>Large-scale genome sequencing of mycorrhizal fungi provides insights into the early evolution of symbiotic traits.</title>
        <authorList>
            <person name="Miyauchi S."/>
            <person name="Kiss E."/>
            <person name="Kuo A."/>
            <person name="Drula E."/>
            <person name="Kohler A."/>
            <person name="Sanchez-Garcia M."/>
            <person name="Morin E."/>
            <person name="Andreopoulos B."/>
            <person name="Barry K.W."/>
            <person name="Bonito G."/>
            <person name="Buee M."/>
            <person name="Carver A."/>
            <person name="Chen C."/>
            <person name="Cichocki N."/>
            <person name="Clum A."/>
            <person name="Culley D."/>
            <person name="Crous P.W."/>
            <person name="Fauchery L."/>
            <person name="Girlanda M."/>
            <person name="Hayes R.D."/>
            <person name="Keri Z."/>
            <person name="LaButti K."/>
            <person name="Lipzen A."/>
            <person name="Lombard V."/>
            <person name="Magnuson J."/>
            <person name="Maillard F."/>
            <person name="Murat C."/>
            <person name="Nolan M."/>
            <person name="Ohm R.A."/>
            <person name="Pangilinan J."/>
            <person name="Pereira M.F."/>
            <person name="Perotto S."/>
            <person name="Peter M."/>
            <person name="Pfister S."/>
            <person name="Riley R."/>
            <person name="Sitrit Y."/>
            <person name="Stielow J.B."/>
            <person name="Szollosi G."/>
            <person name="Zifcakova L."/>
            <person name="Stursova M."/>
            <person name="Spatafora J.W."/>
            <person name="Tedersoo L."/>
            <person name="Vaario L.M."/>
            <person name="Yamada A."/>
            <person name="Yan M."/>
            <person name="Wang P."/>
            <person name="Xu J."/>
            <person name="Bruns T."/>
            <person name="Baldrian P."/>
            <person name="Vilgalys R."/>
            <person name="Dunand C."/>
            <person name="Henrissat B."/>
            <person name="Grigoriev I.V."/>
            <person name="Hibbett D."/>
            <person name="Nagy L.G."/>
            <person name="Martin F.M."/>
        </authorList>
    </citation>
    <scope>NUCLEOTIDE SEQUENCE</scope>
    <source>
        <strain evidence="2">UP504</strain>
    </source>
</reference>
<name>A0A9P6B6V9_9AGAM</name>
<feature type="compositionally biased region" description="Basic and acidic residues" evidence="1">
    <location>
        <begin position="44"/>
        <end position="61"/>
    </location>
</feature>